<gene>
    <name evidence="6" type="ORF">I206_02887</name>
    <name evidence="7" type="ORF">I206_102536</name>
</gene>
<reference evidence="6" key="3">
    <citation type="submission" date="2016-07" db="EMBL/GenBank/DDBJ databases">
        <title>Evolution of pathogenesis and genome organization in the Tremellales.</title>
        <authorList>
            <person name="Cuomo C."/>
            <person name="Litvintseva A."/>
            <person name="Heitman J."/>
            <person name="Chen Y."/>
            <person name="Sun S."/>
            <person name="Springer D."/>
            <person name="Dromer F."/>
            <person name="Young S."/>
            <person name="Zeng Q."/>
            <person name="Chapman S."/>
            <person name="Gujja S."/>
            <person name="Saif S."/>
            <person name="Birren B."/>
        </authorList>
    </citation>
    <scope>NUCLEOTIDE SEQUENCE</scope>
    <source>
        <strain evidence="6">CBS 10737</strain>
    </source>
</reference>
<dbReference type="EMBL" id="CP144521">
    <property type="protein sequence ID" value="WWC68606.1"/>
    <property type="molecule type" value="Genomic_DNA"/>
</dbReference>
<dbReference type="SUPFAM" id="SSF53335">
    <property type="entry name" value="S-adenosyl-L-methionine-dependent methyltransferases"/>
    <property type="match status" value="1"/>
</dbReference>
<dbReference type="OrthoDB" id="269872at2759"/>
<dbReference type="STRING" id="1296096.A0A1B9I5N1"/>
<dbReference type="InterPro" id="IPR025714">
    <property type="entry name" value="Methyltranfer_dom"/>
</dbReference>
<dbReference type="GeneID" id="30171256"/>
<evidence type="ECO:0008006" key="9">
    <source>
        <dbReference type="Google" id="ProtNLM"/>
    </source>
</evidence>
<dbReference type="PROSITE" id="PS00092">
    <property type="entry name" value="N6_MTASE"/>
    <property type="match status" value="1"/>
</dbReference>
<evidence type="ECO:0000259" key="4">
    <source>
        <dbReference type="Pfam" id="PF13847"/>
    </source>
</evidence>
<evidence type="ECO:0000313" key="7">
    <source>
        <dbReference type="EMBL" id="WWC68606.1"/>
    </source>
</evidence>
<dbReference type="RefSeq" id="XP_019012049.1">
    <property type="nucleotide sequence ID" value="XM_019154646.1"/>
</dbReference>
<evidence type="ECO:0000259" key="5">
    <source>
        <dbReference type="Pfam" id="PF17827"/>
    </source>
</evidence>
<sequence>MASIKSITHNIAQKKTIPSVQHLISLPNIATTSRKLYSTTSTSEHITKLLENKELTKEDATNELRWIIQGVRERAQNQMAKGKMPEIEEDSISNMVERRSKGEPLQYILGTTDFGPITIQCRKPILIPRQETSFLTLKLSSYILNLIPSLTSKDRPNKSLEILDLCSGTGCIGLLLSKLNPLINIIGIDNSPKAIQLSMINSRDLNLNERVKFKYGNLFNSNINSLLSFTNSSLIPSSSLTTKTNLKGDGKYGMIISNPPYIPFNEYKNLPKSVKNFESPFALLGDNNLNQNFGKGLKYYERINEILPNLLIEQENLEKNGWKGLPRLVLEIGKGQSNDVIDILRNGGLIKKTEIWKDQFGVERFILAWTKK</sequence>
<dbReference type="InterPro" id="IPR004556">
    <property type="entry name" value="HemK-like"/>
</dbReference>
<organism evidence="6">
    <name type="scientific">Kwoniella pini CBS 10737</name>
    <dbReference type="NCBI Taxonomy" id="1296096"/>
    <lineage>
        <taxon>Eukaryota</taxon>
        <taxon>Fungi</taxon>
        <taxon>Dikarya</taxon>
        <taxon>Basidiomycota</taxon>
        <taxon>Agaricomycotina</taxon>
        <taxon>Tremellomycetes</taxon>
        <taxon>Tremellales</taxon>
        <taxon>Cryptococcaceae</taxon>
        <taxon>Kwoniella</taxon>
    </lineage>
</organism>
<dbReference type="KEGG" id="kpin:30171256"/>
<reference evidence="7" key="2">
    <citation type="submission" date="2013-07" db="EMBL/GenBank/DDBJ databases">
        <authorList>
            <consortium name="The Broad Institute Genome Sequencing Platform"/>
            <person name="Cuomo C."/>
            <person name="Litvintseva A."/>
            <person name="Chen Y."/>
            <person name="Heitman J."/>
            <person name="Sun S."/>
            <person name="Springer D."/>
            <person name="Dromer F."/>
            <person name="Young S.K."/>
            <person name="Zeng Q."/>
            <person name="Gargeya S."/>
            <person name="Fitzgerald M."/>
            <person name="Abouelleil A."/>
            <person name="Alvarado L."/>
            <person name="Berlin A.M."/>
            <person name="Chapman S.B."/>
            <person name="Dewar J."/>
            <person name="Goldberg J."/>
            <person name="Griggs A."/>
            <person name="Gujja S."/>
            <person name="Hansen M."/>
            <person name="Howarth C."/>
            <person name="Imamovic A."/>
            <person name="Larimer J."/>
            <person name="McCowan C."/>
            <person name="Murphy C."/>
            <person name="Pearson M."/>
            <person name="Priest M."/>
            <person name="Roberts A."/>
            <person name="Saif S."/>
            <person name="Shea T."/>
            <person name="Sykes S."/>
            <person name="Wortman J."/>
            <person name="Nusbaum C."/>
            <person name="Birren B."/>
        </authorList>
    </citation>
    <scope>NUCLEOTIDE SEQUENCE</scope>
    <source>
        <strain evidence="7">CBS 10737</strain>
    </source>
</reference>
<dbReference type="InterPro" id="IPR002052">
    <property type="entry name" value="DNA_methylase_N6_adenine_CS"/>
</dbReference>
<dbReference type="GO" id="GO:0008276">
    <property type="term" value="F:protein methyltransferase activity"/>
    <property type="evidence" value="ECO:0007669"/>
    <property type="project" value="InterPro"/>
</dbReference>
<keyword evidence="2" id="KW-0808">Transferase</keyword>
<feature type="domain" description="Methyltransferase" evidence="4">
    <location>
        <begin position="157"/>
        <end position="220"/>
    </location>
</feature>
<dbReference type="Proteomes" id="UP000094020">
    <property type="component" value="Chromosome 3"/>
</dbReference>
<dbReference type="Pfam" id="PF17827">
    <property type="entry name" value="PrmC_N"/>
    <property type="match status" value="1"/>
</dbReference>
<evidence type="ECO:0000256" key="3">
    <source>
        <dbReference type="ARBA" id="ARBA00022691"/>
    </source>
</evidence>
<dbReference type="NCBIfam" id="TIGR00536">
    <property type="entry name" value="hemK_fam"/>
    <property type="match status" value="1"/>
</dbReference>
<evidence type="ECO:0000313" key="6">
    <source>
        <dbReference type="EMBL" id="OCF50830.1"/>
    </source>
</evidence>
<dbReference type="Gene3D" id="1.10.8.10">
    <property type="entry name" value="DNA helicase RuvA subunit, C-terminal domain"/>
    <property type="match status" value="1"/>
</dbReference>
<dbReference type="GO" id="GO:0005739">
    <property type="term" value="C:mitochondrion"/>
    <property type="evidence" value="ECO:0007669"/>
    <property type="project" value="TreeGrafter"/>
</dbReference>
<dbReference type="AlphaFoldDB" id="A0A1B9I5N1"/>
<dbReference type="InterPro" id="IPR040758">
    <property type="entry name" value="PrmC_N"/>
</dbReference>
<dbReference type="CDD" id="cd02440">
    <property type="entry name" value="AdoMet_MTases"/>
    <property type="match status" value="1"/>
</dbReference>
<feature type="domain" description="Release factor glutamine methyltransferase N-terminal" evidence="5">
    <location>
        <begin position="57"/>
        <end position="110"/>
    </location>
</feature>
<dbReference type="Gene3D" id="3.40.50.150">
    <property type="entry name" value="Vaccinia Virus protein VP39"/>
    <property type="match status" value="1"/>
</dbReference>
<dbReference type="PANTHER" id="PTHR18895">
    <property type="entry name" value="HEMK METHYLTRANSFERASE"/>
    <property type="match status" value="1"/>
</dbReference>
<keyword evidence="1" id="KW-0489">Methyltransferase</keyword>
<dbReference type="GO" id="GO:0032259">
    <property type="term" value="P:methylation"/>
    <property type="evidence" value="ECO:0007669"/>
    <property type="project" value="UniProtKB-KW"/>
</dbReference>
<evidence type="ECO:0000256" key="1">
    <source>
        <dbReference type="ARBA" id="ARBA00022603"/>
    </source>
</evidence>
<evidence type="ECO:0000313" key="8">
    <source>
        <dbReference type="Proteomes" id="UP000094020"/>
    </source>
</evidence>
<dbReference type="Pfam" id="PF13847">
    <property type="entry name" value="Methyltransf_31"/>
    <property type="match status" value="1"/>
</dbReference>
<reference evidence="7" key="4">
    <citation type="submission" date="2024-02" db="EMBL/GenBank/DDBJ databases">
        <title>Comparative genomics of Cryptococcus and Kwoniella reveals pathogenesis evolution and contrasting modes of karyotype evolution via chromosome fusion or intercentromeric recombination.</title>
        <authorList>
            <person name="Coelho M.A."/>
            <person name="David-Palma M."/>
            <person name="Shea T."/>
            <person name="Bowers K."/>
            <person name="McGinley-Smith S."/>
            <person name="Mohammad A.W."/>
            <person name="Gnirke A."/>
            <person name="Yurkov A.M."/>
            <person name="Nowrousian M."/>
            <person name="Sun S."/>
            <person name="Cuomo C.A."/>
            <person name="Heitman J."/>
        </authorList>
    </citation>
    <scope>NUCLEOTIDE SEQUENCE</scope>
    <source>
        <strain evidence="7">CBS 10737</strain>
    </source>
</reference>
<proteinExistence type="predicted"/>
<dbReference type="InterPro" id="IPR029063">
    <property type="entry name" value="SAM-dependent_MTases_sf"/>
</dbReference>
<dbReference type="EMBL" id="KI894009">
    <property type="protein sequence ID" value="OCF50830.1"/>
    <property type="molecule type" value="Genomic_DNA"/>
</dbReference>
<dbReference type="GO" id="GO:0003676">
    <property type="term" value="F:nucleic acid binding"/>
    <property type="evidence" value="ECO:0007669"/>
    <property type="project" value="InterPro"/>
</dbReference>
<dbReference type="InterPro" id="IPR050320">
    <property type="entry name" value="N5-glutamine_MTase"/>
</dbReference>
<dbReference type="PANTHER" id="PTHR18895:SF74">
    <property type="entry name" value="MTRF1L RELEASE FACTOR GLUTAMINE METHYLTRANSFERASE"/>
    <property type="match status" value="1"/>
</dbReference>
<protein>
    <recommendedName>
        <fullName evidence="9">Methyltransferase small domain-containing protein</fullName>
    </recommendedName>
</protein>
<reference evidence="6" key="1">
    <citation type="submission" date="2013-07" db="EMBL/GenBank/DDBJ databases">
        <title>The Genome Sequence of Cryptococcus pinus CBS10737.</title>
        <authorList>
            <consortium name="The Broad Institute Genome Sequencing Platform"/>
            <person name="Cuomo C."/>
            <person name="Litvintseva A."/>
            <person name="Chen Y."/>
            <person name="Heitman J."/>
            <person name="Sun S."/>
            <person name="Springer D."/>
            <person name="Dromer F."/>
            <person name="Young S.K."/>
            <person name="Zeng Q."/>
            <person name="Gargeya S."/>
            <person name="Fitzgerald M."/>
            <person name="Abouelleil A."/>
            <person name="Alvarado L."/>
            <person name="Berlin A.M."/>
            <person name="Chapman S.B."/>
            <person name="Dewar J."/>
            <person name="Goldberg J."/>
            <person name="Griggs A."/>
            <person name="Gujja S."/>
            <person name="Hansen M."/>
            <person name="Howarth C."/>
            <person name="Imamovic A."/>
            <person name="Larimer J."/>
            <person name="McCowan C."/>
            <person name="Murphy C."/>
            <person name="Pearson M."/>
            <person name="Priest M."/>
            <person name="Roberts A."/>
            <person name="Saif S."/>
            <person name="Shea T."/>
            <person name="Sykes S."/>
            <person name="Wortman J."/>
            <person name="Nusbaum C."/>
            <person name="Birren B."/>
        </authorList>
    </citation>
    <scope>NUCLEOTIDE SEQUENCE [LARGE SCALE GENOMIC DNA]</scope>
    <source>
        <strain evidence="6">CBS 10737</strain>
    </source>
</reference>
<name>A0A1B9I5N1_9TREE</name>
<evidence type="ECO:0000256" key="2">
    <source>
        <dbReference type="ARBA" id="ARBA00022679"/>
    </source>
</evidence>
<keyword evidence="8" id="KW-1185">Reference proteome</keyword>
<keyword evidence="3" id="KW-0949">S-adenosyl-L-methionine</keyword>
<accession>A0A1B9I5N1</accession>